<name>A0A1I0FWI1_9BACI</name>
<organism evidence="1 2">
    <name type="scientific">Salinibacillus kushneri</name>
    <dbReference type="NCBI Taxonomy" id="237682"/>
    <lineage>
        <taxon>Bacteria</taxon>
        <taxon>Bacillati</taxon>
        <taxon>Bacillota</taxon>
        <taxon>Bacilli</taxon>
        <taxon>Bacillales</taxon>
        <taxon>Bacillaceae</taxon>
        <taxon>Salinibacillus</taxon>
    </lineage>
</organism>
<dbReference type="Proteomes" id="UP000199095">
    <property type="component" value="Unassembled WGS sequence"/>
</dbReference>
<keyword evidence="2" id="KW-1185">Reference proteome</keyword>
<evidence type="ECO:0000313" key="1">
    <source>
        <dbReference type="EMBL" id="SET62649.1"/>
    </source>
</evidence>
<sequence length="62" mass="7089">MLIFLLLGVLGAGIFFMYQNRTKIMKFVISVDILRKISTRVFMNIPGVREKFLASTFSRSAT</sequence>
<dbReference type="EMBL" id="FOHJ01000006">
    <property type="protein sequence ID" value="SET62649.1"/>
    <property type="molecule type" value="Genomic_DNA"/>
</dbReference>
<dbReference type="STRING" id="237682.SAMN05421676_106115"/>
<reference evidence="2" key="1">
    <citation type="submission" date="2016-10" db="EMBL/GenBank/DDBJ databases">
        <authorList>
            <person name="Varghese N."/>
            <person name="Submissions S."/>
        </authorList>
    </citation>
    <scope>NUCLEOTIDE SEQUENCE [LARGE SCALE GENOMIC DNA]</scope>
    <source>
        <strain evidence="2">CGMCC 1.3566</strain>
    </source>
</reference>
<protein>
    <submittedName>
        <fullName evidence="1">Uncharacterized protein</fullName>
    </submittedName>
</protein>
<evidence type="ECO:0000313" key="2">
    <source>
        <dbReference type="Proteomes" id="UP000199095"/>
    </source>
</evidence>
<proteinExistence type="predicted"/>
<gene>
    <name evidence="1" type="ORF">SAMN05421676_106115</name>
</gene>
<dbReference type="AlphaFoldDB" id="A0A1I0FWI1"/>
<accession>A0A1I0FWI1</accession>